<dbReference type="InterPro" id="IPR000477">
    <property type="entry name" value="RT_dom"/>
</dbReference>
<proteinExistence type="predicted"/>
<dbReference type="CDD" id="cd01650">
    <property type="entry name" value="RT_nLTR_like"/>
    <property type="match status" value="1"/>
</dbReference>
<gene>
    <name evidence="2" type="ORF">NTJ_06717</name>
</gene>
<dbReference type="Proteomes" id="UP001307889">
    <property type="component" value="Chromosome 4"/>
</dbReference>
<dbReference type="PANTHER" id="PTHR33332">
    <property type="entry name" value="REVERSE TRANSCRIPTASE DOMAIN-CONTAINING PROTEIN"/>
    <property type="match status" value="1"/>
</dbReference>
<protein>
    <submittedName>
        <fullName evidence="2">WD repeat domain 59</fullName>
    </submittedName>
</protein>
<dbReference type="PROSITE" id="PS50878">
    <property type="entry name" value="RT_POL"/>
    <property type="match status" value="1"/>
</dbReference>
<evidence type="ECO:0000259" key="1">
    <source>
        <dbReference type="PROSITE" id="PS50878"/>
    </source>
</evidence>
<evidence type="ECO:0000313" key="2">
    <source>
        <dbReference type="EMBL" id="BES93907.1"/>
    </source>
</evidence>
<reference evidence="2 3" key="1">
    <citation type="submission" date="2023-09" db="EMBL/GenBank/DDBJ databases">
        <title>Nesidiocoris tenuis whole genome shotgun sequence.</title>
        <authorList>
            <person name="Shibata T."/>
            <person name="Shimoda M."/>
            <person name="Kobayashi T."/>
            <person name="Uehara T."/>
        </authorList>
    </citation>
    <scope>NUCLEOTIDE SEQUENCE [LARGE SCALE GENOMIC DNA]</scope>
    <source>
        <strain evidence="2 3">Japan</strain>
    </source>
</reference>
<feature type="domain" description="Reverse transcriptase" evidence="1">
    <location>
        <begin position="96"/>
        <end position="349"/>
    </location>
</feature>
<keyword evidence="3" id="KW-1185">Reference proteome</keyword>
<dbReference type="EMBL" id="AP028912">
    <property type="protein sequence ID" value="BES93907.1"/>
    <property type="molecule type" value="Genomic_DNA"/>
</dbReference>
<accession>A0ABN7AU06</accession>
<sequence>MHLGGRAAEDPSSVAGLFREYFSELYVPSSGTCVQHGMLSTSSFSMGSVDITEAMVARELQSLDVSKGMGPDGVPPVLLRSCRESLTYPIFVLFRRSLESGVFPSSWKSAFITPIPKTSERSKINGYRPVCSLSTLPKTLERLMVKLMTPALRNQLPLEQHGFVAGRSCASNLLTFQEFVLDAFSEGLQVDCIYTDFSKAFDRVDHRVLIKKLSSFGFHGVLLRWFEDYLRGRSMMVRVKSTCSEPFVATSGVPQGSHLGPLMFLIFVSDIGRVLSQGVSHLVFADDLKIFTTIRGEEDCGLLQESLESLGRWCVSNRLFLNTGKCSVVSFSRSSSPILTDYVIGGVLLRRGSSMRDLGVLFDNRLAFSDHVDQVCSKGMKMLGFVKRSTRNFRDSSALLALYTALVRPLMEFSTVVWSPGYGNARQALERVQRRFLRYLSLRSGVPWEDFDCGAMMAKTGLDSLELRRELFDVLFLQKLIRNEVDSSLLLSRLNFYAPPYRTRQNQVFYMRSSPTNYLVNRPLSRMQRLYNRVASDVDTLDDLLQAPTGLFKRSVREVLRRH</sequence>
<name>A0ABN7AU06_9HEMI</name>
<evidence type="ECO:0000313" key="3">
    <source>
        <dbReference type="Proteomes" id="UP001307889"/>
    </source>
</evidence>
<dbReference type="SUPFAM" id="SSF56672">
    <property type="entry name" value="DNA/RNA polymerases"/>
    <property type="match status" value="1"/>
</dbReference>
<dbReference type="InterPro" id="IPR043502">
    <property type="entry name" value="DNA/RNA_pol_sf"/>
</dbReference>
<organism evidence="2 3">
    <name type="scientific">Nesidiocoris tenuis</name>
    <dbReference type="NCBI Taxonomy" id="355587"/>
    <lineage>
        <taxon>Eukaryota</taxon>
        <taxon>Metazoa</taxon>
        <taxon>Ecdysozoa</taxon>
        <taxon>Arthropoda</taxon>
        <taxon>Hexapoda</taxon>
        <taxon>Insecta</taxon>
        <taxon>Pterygota</taxon>
        <taxon>Neoptera</taxon>
        <taxon>Paraneoptera</taxon>
        <taxon>Hemiptera</taxon>
        <taxon>Heteroptera</taxon>
        <taxon>Panheteroptera</taxon>
        <taxon>Cimicomorpha</taxon>
        <taxon>Miridae</taxon>
        <taxon>Dicyphina</taxon>
        <taxon>Nesidiocoris</taxon>
    </lineage>
</organism>
<dbReference type="Pfam" id="PF00078">
    <property type="entry name" value="RVT_1"/>
    <property type="match status" value="1"/>
</dbReference>